<protein>
    <recommendedName>
        <fullName evidence="3">Asparagine synthase (Glutamine-hydrolysing)</fullName>
    </recommendedName>
</protein>
<proteinExistence type="predicted"/>
<dbReference type="RefSeq" id="WP_092090834.1">
    <property type="nucleotide sequence ID" value="NZ_FOQE01000002.1"/>
</dbReference>
<dbReference type="EMBL" id="FOQE01000002">
    <property type="protein sequence ID" value="SFH54229.1"/>
    <property type="molecule type" value="Genomic_DNA"/>
</dbReference>
<dbReference type="Proteomes" id="UP000198668">
    <property type="component" value="Unassembled WGS sequence"/>
</dbReference>
<accession>A0A1I3AWW4</accession>
<gene>
    <name evidence="1" type="ORF">SAMN04489868_10252</name>
</gene>
<evidence type="ECO:0000313" key="2">
    <source>
        <dbReference type="Proteomes" id="UP000198668"/>
    </source>
</evidence>
<evidence type="ECO:0008006" key="3">
    <source>
        <dbReference type="Google" id="ProtNLM"/>
    </source>
</evidence>
<evidence type="ECO:0000313" key="1">
    <source>
        <dbReference type="EMBL" id="SFH54229.1"/>
    </source>
</evidence>
<dbReference type="OrthoDB" id="3010184at2"/>
<keyword evidence="2" id="KW-1185">Reference proteome</keyword>
<reference evidence="1 2" key="1">
    <citation type="submission" date="2016-10" db="EMBL/GenBank/DDBJ databases">
        <authorList>
            <person name="de Groot N.N."/>
        </authorList>
    </citation>
    <scope>NUCLEOTIDE SEQUENCE [LARGE SCALE GENOMIC DNA]</scope>
    <source>
        <strain evidence="1 2">DSM 27630</strain>
    </source>
</reference>
<sequence length="547" mass="63612">MKISYIEMHQLPKMAWGAIVEKDSLHVTVYHGKNVETQKDFFVEGAWEGAFAKGRFDQADFFNGSGGRIKQKKYKRTFMFSTASHTLDRLHTIRLKNKLIVSNSMPFALHLAHARLNPRYLDYEKDLNSILKGIYRYKDWIPLKGQKKLYLHYYCNLVIDKHLNIEKEKKMEIAPFEHYEHYRQILSCTLKQFIENAKDPLRKQPYGIVTTISNGYDSAACAVLAKEAGCDTALSFDRPEHYAEDCGLSIAQQLGYSSIILKDAQKYLDNEQLIETAFVSTGELGSGVVYTSFEEEMADNIVIFGEEGDEFWGKDRSDANDGFRFPDDVMAGVSMIEHRLRVGYIFTPLPTFGGVQWKSLWKLSNSPEMQPYSIGGSYDRPIPRRIVETAGIPREAFGMNKKGVGINYRYDSFSRLKERMSKASFHSYQQYYKHYRKFDREHFQRWLRYLFDTKNVYLHVALRKLGIESNLTMPNAESETNPGAPAYLIHWGVQEMQKRYRNAFERKYKKYLNLLQNENNRSSAVLSEERSPYSEEIMAEIGRRSRE</sequence>
<organism evidence="1 2">
    <name type="scientific">Pisciglobus halotolerans</name>
    <dbReference type="NCBI Taxonomy" id="745365"/>
    <lineage>
        <taxon>Bacteria</taxon>
        <taxon>Bacillati</taxon>
        <taxon>Bacillota</taxon>
        <taxon>Bacilli</taxon>
        <taxon>Lactobacillales</taxon>
        <taxon>Carnobacteriaceae</taxon>
    </lineage>
</organism>
<name>A0A1I3AWW4_9LACT</name>
<dbReference type="AlphaFoldDB" id="A0A1I3AWW4"/>